<dbReference type="EC" id="2.7.13.3" evidence="2"/>
<dbReference type="RefSeq" id="WP_306681528.1">
    <property type="nucleotide sequence ID" value="NZ_JAVDBT010000017.1"/>
</dbReference>
<reference evidence="10 11" key="1">
    <citation type="submission" date="2023-08" db="EMBL/GenBank/DDBJ databases">
        <title>Characterization of two Paracoccaceae strains isolated from Phycosphere and proposal of Xinfangfangia lacusdiani sp. nov.</title>
        <authorList>
            <person name="Deng Y."/>
            <person name="Zhang Y.Q."/>
        </authorList>
    </citation>
    <scope>NUCLEOTIDE SEQUENCE [LARGE SCALE GENOMIC DNA]</scope>
    <source>
        <strain evidence="10 11">CPCC 101601</strain>
    </source>
</reference>
<feature type="domain" description="Signal transduction histidine kinase subgroup 2 dimerisation and phosphoacceptor" evidence="9">
    <location>
        <begin position="360"/>
        <end position="434"/>
    </location>
</feature>
<evidence type="ECO:0000256" key="3">
    <source>
        <dbReference type="ARBA" id="ARBA00022553"/>
    </source>
</evidence>
<dbReference type="PANTHER" id="PTHR41523:SF8">
    <property type="entry name" value="ETHYLENE RESPONSE SENSOR PROTEIN"/>
    <property type="match status" value="1"/>
</dbReference>
<evidence type="ECO:0000256" key="2">
    <source>
        <dbReference type="ARBA" id="ARBA00012438"/>
    </source>
</evidence>
<dbReference type="Proteomes" id="UP001239680">
    <property type="component" value="Unassembled WGS sequence"/>
</dbReference>
<protein>
    <recommendedName>
        <fullName evidence="2">histidine kinase</fullName>
        <ecNumber evidence="2">2.7.13.3</ecNumber>
    </recommendedName>
</protein>
<sequence>MLLGSTLVMALLPLGILSMVQTWVSLGQVDQAILHGIDGASQAGVSKQIELIQDAQSAARTISYIFSVGMPLDIQSCNSRMKAVVDEMPQATLVTMITTEGEIECASSDEFDKIAAEPALLDLPQKPDLSLTYIPQGPISGKPVIMVGVPVIDAQGRQMGAVALMLIQQAITPAAYQSDYGLWQAVLTATYTSEGVLLAADRPVEEIPALLPANLQLNALGGSVGEPYYSYGTDGQRRIVSITRVADDVNLLAIWEQEHGASAWASRVIPYLLPALTWAAALIAAYIASQRLVVRHVRALARAMTAYMSHRKRETVPGIADSPAEIQRLHGVYAELIAAIEQDEAELENLLVDKDRLLREVHHRSGNSLQIIASVLRMYRRESGDPALRGVLDGLINRVIALSSTHTSLYGLEGRQDVPMDAVLNAVIHRLKEIHGIPIGSARKQFQPITLPAQAAIPLALALAETVSCFFGAKDQMKGGVDVALDVQGQDIRLYVEGPNVPEFQPETTHGLASLPRRMLTQFAGQLRGRVVTRIADNRSMVELTFPRNLH</sequence>
<gene>
    <name evidence="10" type="ORF">Q9295_15680</name>
</gene>
<dbReference type="Pfam" id="PF07568">
    <property type="entry name" value="HisKA_2"/>
    <property type="match status" value="1"/>
</dbReference>
<evidence type="ECO:0000256" key="5">
    <source>
        <dbReference type="ARBA" id="ARBA00022741"/>
    </source>
</evidence>
<dbReference type="EMBL" id="JAVDBT010000017">
    <property type="protein sequence ID" value="MDQ2067818.1"/>
    <property type="molecule type" value="Genomic_DNA"/>
</dbReference>
<comment type="caution">
    <text evidence="10">The sequence shown here is derived from an EMBL/GenBank/DDBJ whole genome shotgun (WGS) entry which is preliminary data.</text>
</comment>
<proteinExistence type="predicted"/>
<evidence type="ECO:0000256" key="8">
    <source>
        <dbReference type="SAM" id="Coils"/>
    </source>
</evidence>
<evidence type="ECO:0000313" key="11">
    <source>
        <dbReference type="Proteomes" id="UP001239680"/>
    </source>
</evidence>
<feature type="coiled-coil region" evidence="8">
    <location>
        <begin position="333"/>
        <end position="360"/>
    </location>
</feature>
<keyword evidence="4" id="KW-0808">Transferase</keyword>
<keyword evidence="6 10" id="KW-0418">Kinase</keyword>
<evidence type="ECO:0000256" key="1">
    <source>
        <dbReference type="ARBA" id="ARBA00000085"/>
    </source>
</evidence>
<name>A0ABU0W1E1_9RHOB</name>
<evidence type="ECO:0000256" key="4">
    <source>
        <dbReference type="ARBA" id="ARBA00022679"/>
    </source>
</evidence>
<accession>A0ABU0W1E1</accession>
<dbReference type="InterPro" id="IPR011495">
    <property type="entry name" value="Sig_transdc_His_kin_sub2_dim/P"/>
</dbReference>
<keyword evidence="5" id="KW-0547">Nucleotide-binding</keyword>
<evidence type="ECO:0000313" key="10">
    <source>
        <dbReference type="EMBL" id="MDQ2067818.1"/>
    </source>
</evidence>
<evidence type="ECO:0000256" key="6">
    <source>
        <dbReference type="ARBA" id="ARBA00022777"/>
    </source>
</evidence>
<evidence type="ECO:0000256" key="7">
    <source>
        <dbReference type="ARBA" id="ARBA00022840"/>
    </source>
</evidence>
<comment type="catalytic activity">
    <reaction evidence="1">
        <text>ATP + protein L-histidine = ADP + protein N-phospho-L-histidine.</text>
        <dbReference type="EC" id="2.7.13.3"/>
    </reaction>
</comment>
<dbReference type="PANTHER" id="PTHR41523">
    <property type="entry name" value="TWO-COMPONENT SYSTEM SENSOR PROTEIN"/>
    <property type="match status" value="1"/>
</dbReference>
<organism evidence="10 11">
    <name type="scientific">Pseudogemmobacter lacusdianii</name>
    <dbReference type="NCBI Taxonomy" id="3069608"/>
    <lineage>
        <taxon>Bacteria</taxon>
        <taxon>Pseudomonadati</taxon>
        <taxon>Pseudomonadota</taxon>
        <taxon>Alphaproteobacteria</taxon>
        <taxon>Rhodobacterales</taxon>
        <taxon>Paracoccaceae</taxon>
        <taxon>Pseudogemmobacter</taxon>
    </lineage>
</organism>
<dbReference type="Gene3D" id="3.30.450.20">
    <property type="entry name" value="PAS domain"/>
    <property type="match status" value="1"/>
</dbReference>
<keyword evidence="8" id="KW-0175">Coiled coil</keyword>
<evidence type="ECO:0000259" key="9">
    <source>
        <dbReference type="Pfam" id="PF07568"/>
    </source>
</evidence>
<dbReference type="GO" id="GO:0016301">
    <property type="term" value="F:kinase activity"/>
    <property type="evidence" value="ECO:0007669"/>
    <property type="project" value="UniProtKB-KW"/>
</dbReference>
<keyword evidence="11" id="KW-1185">Reference proteome</keyword>
<keyword evidence="7" id="KW-0067">ATP-binding</keyword>
<keyword evidence="3" id="KW-0597">Phosphoprotein</keyword>